<reference evidence="1 2" key="1">
    <citation type="journal article" date="2020" name="Nat. Food">
        <title>A phased Vanilla planifolia genome enables genetic improvement of flavour and production.</title>
        <authorList>
            <person name="Hasing T."/>
            <person name="Tang H."/>
            <person name="Brym M."/>
            <person name="Khazi F."/>
            <person name="Huang T."/>
            <person name="Chambers A.H."/>
        </authorList>
    </citation>
    <scope>NUCLEOTIDE SEQUENCE [LARGE SCALE GENOMIC DNA]</scope>
    <source>
        <tissue evidence="1">Leaf</tissue>
    </source>
</reference>
<accession>A0A835RDY2</accession>
<dbReference type="AlphaFoldDB" id="A0A835RDY2"/>
<comment type="caution">
    <text evidence="1">The sequence shown here is derived from an EMBL/GenBank/DDBJ whole genome shotgun (WGS) entry which is preliminary data.</text>
</comment>
<name>A0A835RDY2_VANPL</name>
<dbReference type="OrthoDB" id="1742671at2759"/>
<protein>
    <submittedName>
        <fullName evidence="1">Uncharacterized protein</fullName>
    </submittedName>
</protein>
<sequence length="67" mass="8241">MLTEGNDLRHVVMHEGVDKRMVALREVTWEDGYNKEILKEKSLRKNWVYFIERFYHEFKRSLRIIDA</sequence>
<proteinExistence type="predicted"/>
<dbReference type="EMBL" id="JADCNL010000004">
    <property type="protein sequence ID" value="KAG0484683.1"/>
    <property type="molecule type" value="Genomic_DNA"/>
</dbReference>
<evidence type="ECO:0000313" key="2">
    <source>
        <dbReference type="Proteomes" id="UP000636800"/>
    </source>
</evidence>
<organism evidence="1 2">
    <name type="scientific">Vanilla planifolia</name>
    <name type="common">Vanilla</name>
    <dbReference type="NCBI Taxonomy" id="51239"/>
    <lineage>
        <taxon>Eukaryota</taxon>
        <taxon>Viridiplantae</taxon>
        <taxon>Streptophyta</taxon>
        <taxon>Embryophyta</taxon>
        <taxon>Tracheophyta</taxon>
        <taxon>Spermatophyta</taxon>
        <taxon>Magnoliopsida</taxon>
        <taxon>Liliopsida</taxon>
        <taxon>Asparagales</taxon>
        <taxon>Orchidaceae</taxon>
        <taxon>Vanilloideae</taxon>
        <taxon>Vanilleae</taxon>
        <taxon>Vanilla</taxon>
    </lineage>
</organism>
<keyword evidence="2" id="KW-1185">Reference proteome</keyword>
<evidence type="ECO:0000313" key="1">
    <source>
        <dbReference type="EMBL" id="KAG0484683.1"/>
    </source>
</evidence>
<dbReference type="Proteomes" id="UP000636800">
    <property type="component" value="Unassembled WGS sequence"/>
</dbReference>
<gene>
    <name evidence="1" type="ORF">HPP92_008762</name>
</gene>